<keyword evidence="2" id="KW-1185">Reference proteome</keyword>
<reference evidence="1 2" key="1">
    <citation type="submission" date="2017-03" db="EMBL/GenBank/DDBJ databases">
        <title>Genome of the blue death feigning beetle - Asbolus verrucosus.</title>
        <authorList>
            <person name="Rider S.D."/>
        </authorList>
    </citation>
    <scope>NUCLEOTIDE SEQUENCE [LARGE SCALE GENOMIC DNA]</scope>
    <source>
        <strain evidence="1">Butters</strain>
        <tissue evidence="1">Head and leg muscle</tissue>
    </source>
</reference>
<dbReference type="EMBL" id="QDEB01001727">
    <property type="protein sequence ID" value="RZC43110.1"/>
    <property type="molecule type" value="Genomic_DNA"/>
</dbReference>
<gene>
    <name evidence="1" type="ORF">BDFB_000805</name>
</gene>
<sequence>MPLSLEGRLIS</sequence>
<evidence type="ECO:0000313" key="1">
    <source>
        <dbReference type="EMBL" id="RZC43110.1"/>
    </source>
</evidence>
<name>A0A482WD71_ASBVE</name>
<organism evidence="1 2">
    <name type="scientific">Asbolus verrucosus</name>
    <name type="common">Desert ironclad beetle</name>
    <dbReference type="NCBI Taxonomy" id="1661398"/>
    <lineage>
        <taxon>Eukaryota</taxon>
        <taxon>Metazoa</taxon>
        <taxon>Ecdysozoa</taxon>
        <taxon>Arthropoda</taxon>
        <taxon>Hexapoda</taxon>
        <taxon>Insecta</taxon>
        <taxon>Pterygota</taxon>
        <taxon>Neoptera</taxon>
        <taxon>Endopterygota</taxon>
        <taxon>Coleoptera</taxon>
        <taxon>Polyphaga</taxon>
        <taxon>Cucujiformia</taxon>
        <taxon>Tenebrionidae</taxon>
        <taxon>Pimeliinae</taxon>
        <taxon>Asbolus</taxon>
    </lineage>
</organism>
<proteinExistence type="predicted"/>
<evidence type="ECO:0000313" key="2">
    <source>
        <dbReference type="Proteomes" id="UP000292052"/>
    </source>
</evidence>
<accession>A0A482WD71</accession>
<dbReference type="Proteomes" id="UP000292052">
    <property type="component" value="Unassembled WGS sequence"/>
</dbReference>
<comment type="caution">
    <text evidence="1">The sequence shown here is derived from an EMBL/GenBank/DDBJ whole genome shotgun (WGS) entry which is preliminary data.</text>
</comment>
<protein>
    <submittedName>
        <fullName evidence="1">Uncharacterized protein</fullName>
    </submittedName>
</protein>